<dbReference type="EMBL" id="BARV01003587">
    <property type="protein sequence ID" value="GAI09045.1"/>
    <property type="molecule type" value="Genomic_DNA"/>
</dbReference>
<gene>
    <name evidence="1" type="ORF">S06H3_08485</name>
</gene>
<name>X1M316_9ZZZZ</name>
<reference evidence="1" key="1">
    <citation type="journal article" date="2014" name="Front. Microbiol.">
        <title>High frequency of phylogenetically diverse reductive dehalogenase-homologous genes in deep subseafloor sedimentary metagenomes.</title>
        <authorList>
            <person name="Kawai M."/>
            <person name="Futagami T."/>
            <person name="Toyoda A."/>
            <person name="Takaki Y."/>
            <person name="Nishi S."/>
            <person name="Hori S."/>
            <person name="Arai W."/>
            <person name="Tsubouchi T."/>
            <person name="Morono Y."/>
            <person name="Uchiyama I."/>
            <person name="Ito T."/>
            <person name="Fujiyama A."/>
            <person name="Inagaki F."/>
            <person name="Takami H."/>
        </authorList>
    </citation>
    <scope>NUCLEOTIDE SEQUENCE</scope>
    <source>
        <strain evidence="1">Expedition CK06-06</strain>
    </source>
</reference>
<dbReference type="AlphaFoldDB" id="X1M316"/>
<proteinExistence type="predicted"/>
<feature type="non-terminal residue" evidence="1">
    <location>
        <position position="90"/>
    </location>
</feature>
<sequence>MIKLQYKHITAVTNSIRLLQTCLDDHFQTHLHKQVERDQNDLIEVREILRAMHRNPTLPFTDAEPSLAKTILNQIDDEPNQAFLNYGYKD</sequence>
<accession>X1M316</accession>
<protein>
    <submittedName>
        <fullName evidence="1">Uncharacterized protein</fullName>
    </submittedName>
</protein>
<evidence type="ECO:0000313" key="1">
    <source>
        <dbReference type="EMBL" id="GAI09045.1"/>
    </source>
</evidence>
<organism evidence="1">
    <name type="scientific">marine sediment metagenome</name>
    <dbReference type="NCBI Taxonomy" id="412755"/>
    <lineage>
        <taxon>unclassified sequences</taxon>
        <taxon>metagenomes</taxon>
        <taxon>ecological metagenomes</taxon>
    </lineage>
</organism>
<comment type="caution">
    <text evidence="1">The sequence shown here is derived from an EMBL/GenBank/DDBJ whole genome shotgun (WGS) entry which is preliminary data.</text>
</comment>